<protein>
    <submittedName>
        <fullName evidence="3">HTH-type transcriptional regulator CynR</fullName>
    </submittedName>
</protein>
<dbReference type="InterPro" id="IPR050950">
    <property type="entry name" value="HTH-type_LysR_regulators"/>
</dbReference>
<dbReference type="EMBL" id="MAJD01000001">
    <property type="protein sequence ID" value="OBX35737.1"/>
    <property type="molecule type" value="Genomic_DNA"/>
</dbReference>
<sequence>MLGSYYFPPLLMGFKAQHPGIRLTVVEAGARRLQHMIASGELDLGVVIDDGASRHLARRHLTREEMVVCVPREHPFAEYDSVTPEAFFAEPLVLFQDGYFHREFIDTLSQRCGTEANIAFESNLIPLTKAIVRRGFGITTFLRRVVEEPDLAAISFDTPSWMDLSLAWAEGPTCHGRSRPSSTSCSPIARRPSPLAGGDHTAVETLRQVPGIQRTPTLPVIALPVLVIQGGELDAARGRRMQETALADVDTHMPIGTGRTEEHQIAGTQFIPRYPSSFMNLAGRGARHFETEGIGEDILHQRRTIDAATRGAAQSVGSAQPALMLGQQGPANQGGRRIAQLARLQDGIICWRHHRASGQARQVTGKIIAR</sequence>
<dbReference type="PANTHER" id="PTHR30419:SF8">
    <property type="entry name" value="NITROGEN ASSIMILATION TRANSCRIPTIONAL ACTIVATOR-RELATED"/>
    <property type="match status" value="1"/>
</dbReference>
<feature type="region of interest" description="Disordered" evidence="1">
    <location>
        <begin position="173"/>
        <end position="199"/>
    </location>
</feature>
<dbReference type="CDD" id="cd05466">
    <property type="entry name" value="PBP2_LTTR_substrate"/>
    <property type="match status" value="1"/>
</dbReference>
<reference evidence="3 4" key="1">
    <citation type="submission" date="2016-06" db="EMBL/GenBank/DDBJ databases">
        <title>Genome sequence of halotolerant plant growth promoting strain of Halomonas elongata HEK1 isolated from salterns of Rann of Kutch, Gujarat, India.</title>
        <authorList>
            <person name="Gaba S."/>
            <person name="Singh R.N."/>
            <person name="Abrol S."/>
            <person name="Kaushik R."/>
            <person name="Saxena A.K."/>
        </authorList>
    </citation>
    <scope>NUCLEOTIDE SEQUENCE [LARGE SCALE GENOMIC DNA]</scope>
    <source>
        <strain evidence="3 4">HEK1</strain>
    </source>
</reference>
<evidence type="ECO:0000256" key="1">
    <source>
        <dbReference type="SAM" id="MobiDB-lite"/>
    </source>
</evidence>
<dbReference type="Pfam" id="PF03466">
    <property type="entry name" value="LysR_substrate"/>
    <property type="match status" value="1"/>
</dbReference>
<dbReference type="InterPro" id="IPR005119">
    <property type="entry name" value="LysR_subst-bd"/>
</dbReference>
<evidence type="ECO:0000313" key="3">
    <source>
        <dbReference type="EMBL" id="OBX35737.1"/>
    </source>
</evidence>
<dbReference type="PATRIC" id="fig|2746.7.peg.72"/>
<dbReference type="Proteomes" id="UP000092504">
    <property type="component" value="Unassembled WGS sequence"/>
</dbReference>
<organism evidence="3 4">
    <name type="scientific">Halomonas elongata</name>
    <dbReference type="NCBI Taxonomy" id="2746"/>
    <lineage>
        <taxon>Bacteria</taxon>
        <taxon>Pseudomonadati</taxon>
        <taxon>Pseudomonadota</taxon>
        <taxon>Gammaproteobacteria</taxon>
        <taxon>Oceanospirillales</taxon>
        <taxon>Halomonadaceae</taxon>
        <taxon>Halomonas</taxon>
    </lineage>
</organism>
<feature type="domain" description="LysR substrate-binding" evidence="2">
    <location>
        <begin position="2"/>
        <end position="171"/>
    </location>
</feature>
<accession>A0A1B8P0D4</accession>
<dbReference type="Gene3D" id="3.40.190.290">
    <property type="match status" value="1"/>
</dbReference>
<evidence type="ECO:0000313" key="4">
    <source>
        <dbReference type="Proteomes" id="UP000092504"/>
    </source>
</evidence>
<evidence type="ECO:0000259" key="2">
    <source>
        <dbReference type="Pfam" id="PF03466"/>
    </source>
</evidence>
<dbReference type="SUPFAM" id="SSF53850">
    <property type="entry name" value="Periplasmic binding protein-like II"/>
    <property type="match status" value="1"/>
</dbReference>
<gene>
    <name evidence="3" type="primary">cynR_1</name>
    <name evidence="3" type="ORF">A8U91_00071</name>
</gene>
<proteinExistence type="predicted"/>
<dbReference type="AlphaFoldDB" id="A0A1B8P0D4"/>
<comment type="caution">
    <text evidence="3">The sequence shown here is derived from an EMBL/GenBank/DDBJ whole genome shotgun (WGS) entry which is preliminary data.</text>
</comment>
<dbReference type="GO" id="GO:0005829">
    <property type="term" value="C:cytosol"/>
    <property type="evidence" value="ECO:0007669"/>
    <property type="project" value="TreeGrafter"/>
</dbReference>
<dbReference type="PANTHER" id="PTHR30419">
    <property type="entry name" value="HTH-TYPE TRANSCRIPTIONAL REGULATOR YBHD"/>
    <property type="match status" value="1"/>
</dbReference>
<dbReference type="GO" id="GO:0006355">
    <property type="term" value="P:regulation of DNA-templated transcription"/>
    <property type="evidence" value="ECO:0007669"/>
    <property type="project" value="TreeGrafter"/>
</dbReference>
<name>A0A1B8P0D4_HALEL</name>